<keyword evidence="3" id="KW-0732">Signal</keyword>
<evidence type="ECO:0000256" key="3">
    <source>
        <dbReference type="RuleBase" id="RU361235"/>
    </source>
</evidence>
<dbReference type="PANTHER" id="PTHR43918:SF4">
    <property type="entry name" value="CARBOXYLIC ESTER HYDROLASE"/>
    <property type="match status" value="1"/>
</dbReference>
<comment type="similarity">
    <text evidence="1 3">Belongs to the type-B carboxylesterase/lipase family.</text>
</comment>
<organism evidence="5 6">
    <name type="scientific">Colletotrichum karsti</name>
    <dbReference type="NCBI Taxonomy" id="1095194"/>
    <lineage>
        <taxon>Eukaryota</taxon>
        <taxon>Fungi</taxon>
        <taxon>Dikarya</taxon>
        <taxon>Ascomycota</taxon>
        <taxon>Pezizomycotina</taxon>
        <taxon>Sordariomycetes</taxon>
        <taxon>Hypocreomycetidae</taxon>
        <taxon>Glomerellales</taxon>
        <taxon>Glomerellaceae</taxon>
        <taxon>Colletotrichum</taxon>
        <taxon>Colletotrichum boninense species complex</taxon>
    </lineage>
</organism>
<gene>
    <name evidence="5" type="ORF">CkaCkLH20_03378</name>
</gene>
<feature type="chain" id="PRO_5040537132" description="Carboxylic ester hydrolase" evidence="3">
    <location>
        <begin position="17"/>
        <end position="549"/>
    </location>
</feature>
<feature type="signal peptide" evidence="3">
    <location>
        <begin position="1"/>
        <end position="16"/>
    </location>
</feature>
<keyword evidence="2 3" id="KW-0378">Hydrolase</keyword>
<reference evidence="5" key="1">
    <citation type="submission" date="2020-03" db="EMBL/GenBank/DDBJ databases">
        <authorList>
            <person name="He L."/>
        </authorList>
    </citation>
    <scope>NUCLEOTIDE SEQUENCE</scope>
    <source>
        <strain evidence="5">CkLH20</strain>
    </source>
</reference>
<keyword evidence="6" id="KW-1185">Reference proteome</keyword>
<dbReference type="AlphaFoldDB" id="A0A9P6IHK8"/>
<evidence type="ECO:0000259" key="4">
    <source>
        <dbReference type="Pfam" id="PF00135"/>
    </source>
</evidence>
<dbReference type="GeneID" id="62159171"/>
<dbReference type="PROSITE" id="PS00122">
    <property type="entry name" value="CARBOXYLESTERASE_B_1"/>
    <property type="match status" value="1"/>
</dbReference>
<dbReference type="RefSeq" id="XP_038748606.1">
    <property type="nucleotide sequence ID" value="XM_038886097.1"/>
</dbReference>
<accession>A0A9P6IHK8</accession>
<dbReference type="InterPro" id="IPR050654">
    <property type="entry name" value="AChE-related_enzymes"/>
</dbReference>
<dbReference type="Proteomes" id="UP000781932">
    <property type="component" value="Unassembled WGS sequence"/>
</dbReference>
<dbReference type="OrthoDB" id="408631at2759"/>
<evidence type="ECO:0000256" key="1">
    <source>
        <dbReference type="ARBA" id="ARBA00005964"/>
    </source>
</evidence>
<evidence type="ECO:0000313" key="5">
    <source>
        <dbReference type="EMBL" id="KAF9879145.1"/>
    </source>
</evidence>
<dbReference type="EC" id="3.1.1.-" evidence="3"/>
<dbReference type="InterPro" id="IPR019819">
    <property type="entry name" value="Carboxylesterase_B_CS"/>
</dbReference>
<dbReference type="InterPro" id="IPR002018">
    <property type="entry name" value="CarbesteraseB"/>
</dbReference>
<dbReference type="InterPro" id="IPR019826">
    <property type="entry name" value="Carboxylesterase_B_AS"/>
</dbReference>
<dbReference type="EMBL" id="JAATWM020000008">
    <property type="protein sequence ID" value="KAF9879145.1"/>
    <property type="molecule type" value="Genomic_DNA"/>
</dbReference>
<name>A0A9P6IHK8_9PEZI</name>
<dbReference type="GO" id="GO:0052689">
    <property type="term" value="F:carboxylic ester hydrolase activity"/>
    <property type="evidence" value="ECO:0007669"/>
    <property type="project" value="TreeGrafter"/>
</dbReference>
<dbReference type="PROSITE" id="PS00941">
    <property type="entry name" value="CARBOXYLESTERASE_B_2"/>
    <property type="match status" value="1"/>
</dbReference>
<evidence type="ECO:0000313" key="6">
    <source>
        <dbReference type="Proteomes" id="UP000781932"/>
    </source>
</evidence>
<dbReference type="Gene3D" id="3.40.50.1820">
    <property type="entry name" value="alpha/beta hydrolase"/>
    <property type="match status" value="1"/>
</dbReference>
<comment type="caution">
    <text evidence="5">The sequence shown here is derived from an EMBL/GenBank/DDBJ whole genome shotgun (WGS) entry which is preliminary data.</text>
</comment>
<sequence length="549" mass="58178">MRLQSLVLAPLGVAAAATNATINTNTNSTSAKACPARPATATISSGVINGVATSLPNALSAVNKFLGIPYAAPPARFALPQPPAPWTNALNTTAFGPSCYQNFVDNPVATRPEVTEALYNNPPAPESEDCLTINVFAPAKKPRAKRAVIVFIPGGAFQIGNGRADLSAFAAYEDIVAVDFNYRNNIFGFPSSPQIPITERNLGLYDQRLALQWVQENIASFGGDPDKVTIWGHSAGATSVDYLLRAYGRDDAPPAPFRAAVMLSGQSTYGLAAASYPTNGTMWQGIAAEVGCSNATDVLECVRRVPAADLIDAQRSTGILTGPERDNVTFLPDPVDSWESGDVAKVPLLMGTVAQEGRGLVNDRITLDLFFSTYLPATLVPAAARELIVATYRATGLTTDFDIAAAIYTDYVFQCPAALLAETATSIDIPTWRYYFNTSILTMVPPELSFLGVFHGSDLFLLLTNPATTKYTVEQYEVYEYLRGGIARFVKDPAGGPGWAAVGSGPDDVVVLGDVGSTPTAAAPFNATLLDAKCALYAPLYPILQAVLG</sequence>
<evidence type="ECO:0000256" key="2">
    <source>
        <dbReference type="ARBA" id="ARBA00022801"/>
    </source>
</evidence>
<feature type="domain" description="Carboxylesterase type B" evidence="4">
    <location>
        <begin position="40"/>
        <end position="491"/>
    </location>
</feature>
<reference evidence="5" key="2">
    <citation type="submission" date="2020-11" db="EMBL/GenBank/DDBJ databases">
        <title>Whole genome sequencing of Colletotrichum sp.</title>
        <authorList>
            <person name="Li H."/>
        </authorList>
    </citation>
    <scope>NUCLEOTIDE SEQUENCE</scope>
    <source>
        <strain evidence="5">CkLH20</strain>
    </source>
</reference>
<dbReference type="PANTHER" id="PTHR43918">
    <property type="entry name" value="ACETYLCHOLINESTERASE"/>
    <property type="match status" value="1"/>
</dbReference>
<dbReference type="InterPro" id="IPR029058">
    <property type="entry name" value="AB_hydrolase_fold"/>
</dbReference>
<dbReference type="SUPFAM" id="SSF53474">
    <property type="entry name" value="alpha/beta-Hydrolases"/>
    <property type="match status" value="1"/>
</dbReference>
<dbReference type="Pfam" id="PF00135">
    <property type="entry name" value="COesterase"/>
    <property type="match status" value="1"/>
</dbReference>
<proteinExistence type="inferred from homology"/>
<protein>
    <recommendedName>
        <fullName evidence="3">Carboxylic ester hydrolase</fullName>
        <ecNumber evidence="3">3.1.1.-</ecNumber>
    </recommendedName>
</protein>